<reference evidence="1 2" key="1">
    <citation type="submission" date="2018-07" db="EMBL/GenBank/DDBJ databases">
        <title>Crenobacter cavernae sp. nov., isolated from a karst cave.</title>
        <authorList>
            <person name="Zhu H."/>
        </authorList>
    </citation>
    <scope>NUCLEOTIDE SEQUENCE [LARGE SCALE GENOMIC DNA]</scope>
    <source>
        <strain evidence="1 2">K1W11S-77</strain>
    </source>
</reference>
<dbReference type="RefSeq" id="WP_115433544.1">
    <property type="nucleotide sequence ID" value="NZ_CP031337.1"/>
</dbReference>
<name>A0A345Y6R0_9NEIS</name>
<dbReference type="AlphaFoldDB" id="A0A345Y6R0"/>
<proteinExistence type="predicted"/>
<dbReference type="OrthoDB" id="6592844at2"/>
<dbReference type="Pfam" id="PF10076">
    <property type="entry name" value="Phage_Mu_Gp48"/>
    <property type="match status" value="1"/>
</dbReference>
<dbReference type="EMBL" id="CP031337">
    <property type="protein sequence ID" value="AXK39612.1"/>
    <property type="molecule type" value="Genomic_DNA"/>
</dbReference>
<sequence>MALTEQDYARQLADLLPVGAAWPREPDSALARLLAGLAIEFALIDARGDELLAESDPRTTYEMLADWERVAGLPDECTVPGGSMAARRGALLSRLTGVGGQSRAYFIGIAAALGYPGATVTEFRPFHCQSACDDSLDPDPWRFVWRLNLPAASNVRYMTAESAGDEALAEWGDATIECVINRLKPAHTIVQFAYQE</sequence>
<organism evidence="1 2">
    <name type="scientific">Crenobacter cavernae</name>
    <dbReference type="NCBI Taxonomy" id="2290923"/>
    <lineage>
        <taxon>Bacteria</taxon>
        <taxon>Pseudomonadati</taxon>
        <taxon>Pseudomonadota</taxon>
        <taxon>Betaproteobacteria</taxon>
        <taxon>Neisseriales</taxon>
        <taxon>Neisseriaceae</taxon>
        <taxon>Crenobacter</taxon>
    </lineage>
</organism>
<dbReference type="Proteomes" id="UP000254537">
    <property type="component" value="Chromosome"/>
</dbReference>
<evidence type="ECO:0000313" key="1">
    <source>
        <dbReference type="EMBL" id="AXK39612.1"/>
    </source>
</evidence>
<dbReference type="InterPro" id="IPR018755">
    <property type="entry name" value="Phage_Mu_Gp48"/>
</dbReference>
<evidence type="ECO:0000313" key="2">
    <source>
        <dbReference type="Proteomes" id="UP000254537"/>
    </source>
</evidence>
<accession>A0A345Y6R0</accession>
<gene>
    <name evidence="1" type="ORF">DWG20_09245</name>
</gene>
<dbReference type="KEGG" id="ccah:DWG20_09245"/>
<protein>
    <submittedName>
        <fullName evidence="1">DUF2313 domain-containing protein</fullName>
    </submittedName>
</protein>